<dbReference type="GO" id="GO:0008658">
    <property type="term" value="F:penicillin binding"/>
    <property type="evidence" value="ECO:0007669"/>
    <property type="project" value="InterPro"/>
</dbReference>
<comment type="similarity">
    <text evidence="1">Belongs to the peptidase M56 family.</text>
</comment>
<dbReference type="Pfam" id="PF05569">
    <property type="entry name" value="Peptidase_M56"/>
    <property type="match status" value="1"/>
</dbReference>
<keyword evidence="2" id="KW-1133">Transmembrane helix</keyword>
<protein>
    <submittedName>
        <fullName evidence="5">Bla regulator protein blaR1</fullName>
    </submittedName>
</protein>
<feature type="domain" description="Peptidase M56" evidence="4">
    <location>
        <begin position="8"/>
        <end position="309"/>
    </location>
</feature>
<evidence type="ECO:0000256" key="2">
    <source>
        <dbReference type="SAM" id="Phobius"/>
    </source>
</evidence>
<dbReference type="Pfam" id="PF00905">
    <property type="entry name" value="Transpeptidase"/>
    <property type="match status" value="1"/>
</dbReference>
<proteinExistence type="inferred from homology"/>
<feature type="transmembrane region" description="Helical" evidence="2">
    <location>
        <begin position="224"/>
        <end position="246"/>
    </location>
</feature>
<evidence type="ECO:0000313" key="5">
    <source>
        <dbReference type="EMBL" id="SCY23493.1"/>
    </source>
</evidence>
<dbReference type="InterPro" id="IPR008756">
    <property type="entry name" value="Peptidase_M56"/>
</dbReference>
<dbReference type="CDD" id="cd07341">
    <property type="entry name" value="M56_BlaR1_MecR1_like"/>
    <property type="match status" value="1"/>
</dbReference>
<sequence length="596" mass="69238">MDFFYLRLLISSIVTSSLILLILLVKRILNKHISMRWQYNIWFLVLGMLTIPFIPMQWIDGIGLYKWGGSISINEIITPHIFDLHYKEYNSLNSAGWLDDFALSVSRYTPEYLNMFFIGIWFAGIVILIAITILCTGHIKNLKRSIRSLQNEEIEKLFVQCKDELGITKKIILGESSLVQTPITFGLLRTYIILPTNIVKHLSSNQIKYVFLHELNHYKNKDIFINYLMCIFQMLYWFNPLVWIAFKTMRTDREIACDISVLKMLDESCYIDYGRTIIYFIEKLSQPSYLYLTIDISASKQQAKKRIEKITAFTAESKQLRAKSILIFVFIGCIIFSQFPMISAISYKEGRFDFQKEHLLYEDLSPFFNGFDGSFVLYDLQDDQYWIYNKHISTVRVSPNSTYKIFSALMALELNVIQDGNSSKHWNGTKYPFEKWNQDQDLSSAMKYSTNWYFQDLDRSVGLSNLQSYFEQIQYGNYDLSGGIWNYWVESSLCISPVEQVQMLKDFYTYNMPFKEENIKVVKDVLKLSEKEGTILSGKTGTGIVNDKGVNGWFIGYVEKAGNTFIFATYIRADNEASGSVAAEITLSILESKNIY</sequence>
<gene>
    <name evidence="5" type="ORF">SAMN03080606_01089</name>
</gene>
<evidence type="ECO:0000259" key="4">
    <source>
        <dbReference type="Pfam" id="PF05569"/>
    </source>
</evidence>
<dbReference type="PANTHER" id="PTHR34978">
    <property type="entry name" value="POSSIBLE SENSOR-TRANSDUCER PROTEIN BLAR"/>
    <property type="match status" value="1"/>
</dbReference>
<dbReference type="PANTHER" id="PTHR34978:SF3">
    <property type="entry name" value="SLR0241 PROTEIN"/>
    <property type="match status" value="1"/>
</dbReference>
<dbReference type="InterPro" id="IPR012338">
    <property type="entry name" value="Beta-lactam/transpept-like"/>
</dbReference>
<dbReference type="SUPFAM" id="SSF56601">
    <property type="entry name" value="beta-lactamase/transpeptidase-like"/>
    <property type="match status" value="1"/>
</dbReference>
<dbReference type="InterPro" id="IPR001460">
    <property type="entry name" value="PCN-bd_Tpept"/>
</dbReference>
<feature type="domain" description="Penicillin-binding protein transpeptidase" evidence="3">
    <location>
        <begin position="389"/>
        <end position="591"/>
    </location>
</feature>
<organism evidence="5 6">
    <name type="scientific">Alkaliphilus peptidifermentans DSM 18978</name>
    <dbReference type="NCBI Taxonomy" id="1120976"/>
    <lineage>
        <taxon>Bacteria</taxon>
        <taxon>Bacillati</taxon>
        <taxon>Bacillota</taxon>
        <taxon>Clostridia</taxon>
        <taxon>Peptostreptococcales</taxon>
        <taxon>Natronincolaceae</taxon>
        <taxon>Alkaliphilus</taxon>
    </lineage>
</organism>
<reference evidence="5 6" key="1">
    <citation type="submission" date="2016-10" db="EMBL/GenBank/DDBJ databases">
        <authorList>
            <person name="de Groot N.N."/>
        </authorList>
    </citation>
    <scope>NUCLEOTIDE SEQUENCE [LARGE SCALE GENOMIC DNA]</scope>
    <source>
        <strain evidence="5 6">DSM 18978</strain>
    </source>
</reference>
<keyword evidence="2" id="KW-0812">Transmembrane</keyword>
<dbReference type="RefSeq" id="WP_091540893.1">
    <property type="nucleotide sequence ID" value="NZ_FMUS01000005.1"/>
</dbReference>
<feature type="transmembrane region" description="Helical" evidence="2">
    <location>
        <begin position="6"/>
        <end position="25"/>
    </location>
</feature>
<evidence type="ECO:0000259" key="3">
    <source>
        <dbReference type="Pfam" id="PF00905"/>
    </source>
</evidence>
<dbReference type="NCBIfam" id="NF000326">
    <property type="entry name" value="blaR1_generic"/>
    <property type="match status" value="1"/>
</dbReference>
<feature type="transmembrane region" description="Helical" evidence="2">
    <location>
        <begin position="115"/>
        <end position="139"/>
    </location>
</feature>
<dbReference type="STRING" id="1120976.SAMN03080606_01089"/>
<evidence type="ECO:0000313" key="6">
    <source>
        <dbReference type="Proteomes" id="UP000198636"/>
    </source>
</evidence>
<dbReference type="AlphaFoldDB" id="A0A1G5E907"/>
<keyword evidence="2" id="KW-0472">Membrane</keyword>
<evidence type="ECO:0000256" key="1">
    <source>
        <dbReference type="ARBA" id="ARBA00011075"/>
    </source>
</evidence>
<name>A0A1G5E907_9FIRM</name>
<feature type="transmembrane region" description="Helical" evidence="2">
    <location>
        <begin position="37"/>
        <end position="59"/>
    </location>
</feature>
<dbReference type="InterPro" id="IPR052173">
    <property type="entry name" value="Beta-lactam_resp_regulator"/>
</dbReference>
<dbReference type="EMBL" id="FMUS01000005">
    <property type="protein sequence ID" value="SCY23493.1"/>
    <property type="molecule type" value="Genomic_DNA"/>
</dbReference>
<dbReference type="Gene3D" id="3.40.710.10">
    <property type="entry name" value="DD-peptidase/beta-lactamase superfamily"/>
    <property type="match status" value="1"/>
</dbReference>
<feature type="transmembrane region" description="Helical" evidence="2">
    <location>
        <begin position="325"/>
        <end position="347"/>
    </location>
</feature>
<dbReference type="Gene3D" id="3.30.2010.10">
    <property type="entry name" value="Metalloproteases ('zincins'), catalytic domain"/>
    <property type="match status" value="1"/>
</dbReference>
<dbReference type="OrthoDB" id="9762883at2"/>
<accession>A0A1G5E907</accession>
<keyword evidence="6" id="KW-1185">Reference proteome</keyword>
<dbReference type="Proteomes" id="UP000198636">
    <property type="component" value="Unassembled WGS sequence"/>
</dbReference>